<dbReference type="UniPathway" id="UPA00109">
    <property type="reaction ID" value="UER00185"/>
</dbReference>
<dbReference type="SUPFAM" id="SSF53748">
    <property type="entry name" value="Phosphoglycerate kinase"/>
    <property type="match status" value="1"/>
</dbReference>
<evidence type="ECO:0000256" key="11">
    <source>
        <dbReference type="ARBA" id="ARBA00023152"/>
    </source>
</evidence>
<evidence type="ECO:0000256" key="15">
    <source>
        <dbReference type="RuleBase" id="RU000532"/>
    </source>
</evidence>
<dbReference type="InterPro" id="IPR015911">
    <property type="entry name" value="Phosphoglycerate_kinase_CS"/>
</dbReference>
<name>A0A3M8DKJ2_9BACL</name>
<dbReference type="FunFam" id="3.40.50.1260:FF:000003">
    <property type="entry name" value="Phosphoglycerate kinase"/>
    <property type="match status" value="1"/>
</dbReference>
<evidence type="ECO:0000256" key="14">
    <source>
        <dbReference type="PIRSR" id="PIRSR000724-2"/>
    </source>
</evidence>
<proteinExistence type="inferred from homology"/>
<evidence type="ECO:0000256" key="13">
    <source>
        <dbReference type="PIRSR" id="PIRSR000724-1"/>
    </source>
</evidence>
<evidence type="ECO:0000313" key="16">
    <source>
        <dbReference type="EMBL" id="RNB87627.1"/>
    </source>
</evidence>
<dbReference type="OrthoDB" id="9808460at2"/>
<comment type="subunit">
    <text evidence="4 12">Monomer.</text>
</comment>
<keyword evidence="7 12" id="KW-0808">Transferase</keyword>
<feature type="binding site" evidence="13">
    <location>
        <position position="36"/>
    </location>
    <ligand>
        <name>(2R)-3-phosphoglycerate</name>
        <dbReference type="ChEBI" id="CHEBI:58272"/>
    </ligand>
</feature>
<keyword evidence="17" id="KW-1185">Reference proteome</keyword>
<comment type="pathway">
    <text evidence="2 12">Carbohydrate degradation; glycolysis; pyruvate from D-glyceraldehyde 3-phosphate: step 2/5.</text>
</comment>
<dbReference type="Gene3D" id="3.40.50.1260">
    <property type="entry name" value="Phosphoglycerate kinase, N-terminal domain"/>
    <property type="match status" value="2"/>
</dbReference>
<comment type="caution">
    <text evidence="12">Lacks conserved residue(s) required for the propagation of feature annotation.</text>
</comment>
<dbReference type="InterPro" id="IPR001576">
    <property type="entry name" value="Phosphoglycerate_kinase"/>
</dbReference>
<keyword evidence="10 12" id="KW-0067">ATP-binding</keyword>
<evidence type="ECO:0000256" key="5">
    <source>
        <dbReference type="ARBA" id="ARBA00013061"/>
    </source>
</evidence>
<keyword evidence="12" id="KW-0963">Cytoplasm</keyword>
<comment type="caution">
    <text evidence="16">The sequence shown here is derived from an EMBL/GenBank/DDBJ whole genome shotgun (WGS) entry which is preliminary data.</text>
</comment>
<comment type="catalytic activity">
    <reaction evidence="1 12 15">
        <text>(2R)-3-phosphoglycerate + ATP = (2R)-3-phospho-glyceroyl phosphate + ADP</text>
        <dbReference type="Rhea" id="RHEA:14801"/>
        <dbReference type="ChEBI" id="CHEBI:30616"/>
        <dbReference type="ChEBI" id="CHEBI:57604"/>
        <dbReference type="ChEBI" id="CHEBI:58272"/>
        <dbReference type="ChEBI" id="CHEBI:456216"/>
        <dbReference type="EC" id="2.7.2.3"/>
    </reaction>
</comment>
<dbReference type="GO" id="GO:0043531">
    <property type="term" value="F:ADP binding"/>
    <property type="evidence" value="ECO:0007669"/>
    <property type="project" value="TreeGrafter"/>
</dbReference>
<dbReference type="GO" id="GO:0006094">
    <property type="term" value="P:gluconeogenesis"/>
    <property type="evidence" value="ECO:0007669"/>
    <property type="project" value="TreeGrafter"/>
</dbReference>
<dbReference type="PROSITE" id="PS00111">
    <property type="entry name" value="PGLYCERATE_KINASE"/>
    <property type="match status" value="1"/>
</dbReference>
<comment type="similarity">
    <text evidence="3 12 15">Belongs to the phosphoglycerate kinase family.</text>
</comment>
<sequence length="393" mass="41487">MNKKSIRDIELAGARVFCRVDFNVPMAEGTITDDTRIRAALPTISHLIESGAKVILASHFGRPKGAVVEDMRLTAVGEHLAKLLGKPVKKLDESTGEAVEQAVAAMQNGDVLLLENVRFHAGEEKNDPELAKQFAKLADFFVNDAFGAAHRAHASTAGIAQYIPAVAGFLMEKEIQFLGGALSKPERPFTAIVGGAKVKDKIAVIENLLTKVDTLIIGGGMANTFIKAQGYSVGASLCEEDKLDLARTLMKQAADRGVSLLMPVDVVVADKFAADAATKTVSIDEIPEGWMALDIGPKSAEEFRKAVESSKTVIWNGPMGVFEMDAFAKGTMAVAEAMAACTGTTIIGGGDSVAAVEKAGVVEKMTHISTGGGASLEFMEGKELPGVTVLQDK</sequence>
<evidence type="ECO:0000256" key="6">
    <source>
        <dbReference type="ARBA" id="ARBA00016471"/>
    </source>
</evidence>
<evidence type="ECO:0000256" key="7">
    <source>
        <dbReference type="ARBA" id="ARBA00022679"/>
    </source>
</evidence>
<evidence type="ECO:0000256" key="8">
    <source>
        <dbReference type="ARBA" id="ARBA00022741"/>
    </source>
</evidence>
<dbReference type="HAMAP" id="MF_00145">
    <property type="entry name" value="Phosphoglyc_kinase"/>
    <property type="match status" value="1"/>
</dbReference>
<reference evidence="16 17" key="1">
    <citation type="submission" date="2018-10" db="EMBL/GenBank/DDBJ databases">
        <title>Phylogenomics of Brevibacillus.</title>
        <authorList>
            <person name="Dunlap C."/>
        </authorList>
    </citation>
    <scope>NUCLEOTIDE SEQUENCE [LARGE SCALE GENOMIC DNA]</scope>
    <source>
        <strain evidence="16 17">JCM 15716</strain>
    </source>
</reference>
<feature type="binding site" evidence="12 14">
    <location>
        <begin position="349"/>
        <end position="352"/>
    </location>
    <ligand>
        <name>ATP</name>
        <dbReference type="ChEBI" id="CHEBI:30616"/>
    </ligand>
</feature>
<feature type="binding site" evidence="12 14">
    <location>
        <position position="201"/>
    </location>
    <ligand>
        <name>ATP</name>
        <dbReference type="ChEBI" id="CHEBI:30616"/>
    </ligand>
</feature>
<dbReference type="RefSeq" id="WP_122918469.1">
    <property type="nucleotide sequence ID" value="NZ_RHHQ01000011.1"/>
</dbReference>
<feature type="binding site" evidence="12">
    <location>
        <position position="118"/>
    </location>
    <ligand>
        <name>substrate</name>
    </ligand>
</feature>
<dbReference type="GO" id="GO:0006096">
    <property type="term" value="P:glycolytic process"/>
    <property type="evidence" value="ECO:0007669"/>
    <property type="project" value="UniProtKB-UniRule"/>
</dbReference>
<keyword evidence="11 12" id="KW-0324">Glycolysis</keyword>
<feature type="binding site" evidence="13">
    <location>
        <position position="151"/>
    </location>
    <ligand>
        <name>(2R)-3-phosphoglycerate</name>
        <dbReference type="ChEBI" id="CHEBI:58272"/>
    </ligand>
</feature>
<keyword evidence="8 12" id="KW-0547">Nucleotide-binding</keyword>
<gene>
    <name evidence="12" type="primary">pgk</name>
    <name evidence="16" type="ORF">EDM56_13685</name>
</gene>
<dbReference type="EC" id="2.7.2.3" evidence="5 12"/>
<dbReference type="PANTHER" id="PTHR11406:SF23">
    <property type="entry name" value="PHOSPHOGLYCERATE KINASE 1, CHLOROPLASTIC-RELATED"/>
    <property type="match status" value="1"/>
</dbReference>
<dbReference type="PRINTS" id="PR00477">
    <property type="entry name" value="PHGLYCKINASE"/>
</dbReference>
<dbReference type="FunFam" id="3.40.50.1260:FF:000006">
    <property type="entry name" value="Phosphoglycerate kinase"/>
    <property type="match status" value="1"/>
</dbReference>
<evidence type="ECO:0000256" key="3">
    <source>
        <dbReference type="ARBA" id="ARBA00008982"/>
    </source>
</evidence>
<dbReference type="PIRSF" id="PIRSF000724">
    <property type="entry name" value="Pgk"/>
    <property type="match status" value="1"/>
</dbReference>
<evidence type="ECO:0000256" key="10">
    <source>
        <dbReference type="ARBA" id="ARBA00022840"/>
    </source>
</evidence>
<evidence type="ECO:0000313" key="17">
    <source>
        <dbReference type="Proteomes" id="UP000271031"/>
    </source>
</evidence>
<dbReference type="GO" id="GO:0005524">
    <property type="term" value="F:ATP binding"/>
    <property type="evidence" value="ECO:0007669"/>
    <property type="project" value="UniProtKB-KW"/>
</dbReference>
<feature type="binding site" evidence="12 13">
    <location>
        <begin position="59"/>
        <end position="62"/>
    </location>
    <ligand>
        <name>substrate</name>
    </ligand>
</feature>
<evidence type="ECO:0000256" key="9">
    <source>
        <dbReference type="ARBA" id="ARBA00022777"/>
    </source>
</evidence>
<accession>A0A3M8DKJ2</accession>
<protein>
    <recommendedName>
        <fullName evidence="6 12">Phosphoglycerate kinase</fullName>
        <ecNumber evidence="5 12">2.7.2.3</ecNumber>
    </recommendedName>
</protein>
<evidence type="ECO:0000256" key="4">
    <source>
        <dbReference type="ARBA" id="ARBA00011245"/>
    </source>
</evidence>
<feature type="binding site" evidence="12">
    <location>
        <position position="151"/>
    </location>
    <ligand>
        <name>substrate</name>
    </ligand>
</feature>
<dbReference type="GO" id="GO:0004618">
    <property type="term" value="F:phosphoglycerate kinase activity"/>
    <property type="evidence" value="ECO:0007669"/>
    <property type="project" value="UniProtKB-UniRule"/>
</dbReference>
<evidence type="ECO:0000256" key="2">
    <source>
        <dbReference type="ARBA" id="ARBA00004838"/>
    </source>
</evidence>
<evidence type="ECO:0000256" key="1">
    <source>
        <dbReference type="ARBA" id="ARBA00000642"/>
    </source>
</evidence>
<feature type="binding site" evidence="13">
    <location>
        <position position="118"/>
    </location>
    <ligand>
        <name>(2R)-3-phosphoglycerate</name>
        <dbReference type="ChEBI" id="CHEBI:58272"/>
    </ligand>
</feature>
<keyword evidence="9 12" id="KW-0418">Kinase</keyword>
<dbReference type="CDD" id="cd00318">
    <property type="entry name" value="Phosphoglycerate_kinase"/>
    <property type="match status" value="1"/>
</dbReference>
<organism evidence="16 17">
    <name type="scientific">Brevibacillus fluminis</name>
    <dbReference type="NCBI Taxonomy" id="511487"/>
    <lineage>
        <taxon>Bacteria</taxon>
        <taxon>Bacillati</taxon>
        <taxon>Bacillota</taxon>
        <taxon>Bacilli</taxon>
        <taxon>Bacillales</taxon>
        <taxon>Paenibacillaceae</taxon>
        <taxon>Brevibacillus</taxon>
    </lineage>
</organism>
<dbReference type="InterPro" id="IPR036043">
    <property type="entry name" value="Phosphoglycerate_kinase_sf"/>
</dbReference>
<dbReference type="AlphaFoldDB" id="A0A3M8DKJ2"/>
<feature type="binding site" evidence="12 14">
    <location>
        <position position="323"/>
    </location>
    <ligand>
        <name>ATP</name>
        <dbReference type="ChEBI" id="CHEBI:30616"/>
    </ligand>
</feature>
<dbReference type="PANTHER" id="PTHR11406">
    <property type="entry name" value="PHOSPHOGLYCERATE KINASE"/>
    <property type="match status" value="1"/>
</dbReference>
<evidence type="ECO:0000256" key="12">
    <source>
        <dbReference type="HAMAP-Rule" id="MF_00145"/>
    </source>
</evidence>
<dbReference type="InterPro" id="IPR015824">
    <property type="entry name" value="Phosphoglycerate_kinase_N"/>
</dbReference>
<feature type="binding site" evidence="12 13">
    <location>
        <begin position="21"/>
        <end position="23"/>
    </location>
    <ligand>
        <name>substrate</name>
    </ligand>
</feature>
<comment type="subcellular location">
    <subcellularLocation>
        <location evidence="12">Cytoplasm</location>
    </subcellularLocation>
</comment>
<dbReference type="GO" id="GO:0005829">
    <property type="term" value="C:cytosol"/>
    <property type="evidence" value="ECO:0007669"/>
    <property type="project" value="TreeGrafter"/>
</dbReference>
<dbReference type="EMBL" id="RHHQ01000011">
    <property type="protein sequence ID" value="RNB87627.1"/>
    <property type="molecule type" value="Genomic_DNA"/>
</dbReference>
<feature type="binding site" evidence="12">
    <location>
        <position position="36"/>
    </location>
    <ligand>
        <name>substrate</name>
    </ligand>
</feature>
<dbReference type="Pfam" id="PF00162">
    <property type="entry name" value="PGK"/>
    <property type="match status" value="1"/>
</dbReference>
<dbReference type="Proteomes" id="UP000271031">
    <property type="component" value="Unassembled WGS sequence"/>
</dbReference>